<evidence type="ECO:0000313" key="2">
    <source>
        <dbReference type="EMBL" id="CAF0787786.1"/>
    </source>
</evidence>
<reference evidence="2" key="1">
    <citation type="submission" date="2021-02" db="EMBL/GenBank/DDBJ databases">
        <authorList>
            <person name="Nowell W R."/>
        </authorList>
    </citation>
    <scope>NUCLEOTIDE SEQUENCE</scope>
</reference>
<feature type="domain" description="UBC core" evidence="1">
    <location>
        <begin position="13"/>
        <end position="161"/>
    </location>
</feature>
<dbReference type="EMBL" id="CAJNOQ010000325">
    <property type="protein sequence ID" value="CAF0787786.1"/>
    <property type="molecule type" value="Genomic_DNA"/>
</dbReference>
<evidence type="ECO:0000313" key="3">
    <source>
        <dbReference type="EMBL" id="CAF1110757.1"/>
    </source>
</evidence>
<dbReference type="InterPro" id="IPR050113">
    <property type="entry name" value="Ub_conjugating_enzyme"/>
</dbReference>
<dbReference type="AlphaFoldDB" id="A0A813RPE7"/>
<dbReference type="Proteomes" id="UP000677228">
    <property type="component" value="Unassembled WGS sequence"/>
</dbReference>
<evidence type="ECO:0000259" key="1">
    <source>
        <dbReference type="PROSITE" id="PS50127"/>
    </source>
</evidence>
<dbReference type="Pfam" id="PF00179">
    <property type="entry name" value="UQ_con"/>
    <property type="match status" value="1"/>
</dbReference>
<protein>
    <recommendedName>
        <fullName evidence="1">UBC core domain-containing protein</fullName>
    </recommendedName>
</protein>
<dbReference type="Proteomes" id="UP000681722">
    <property type="component" value="Unassembled WGS sequence"/>
</dbReference>
<evidence type="ECO:0000313" key="4">
    <source>
        <dbReference type="EMBL" id="CAF3571817.1"/>
    </source>
</evidence>
<dbReference type="EMBL" id="CAJOBA010013124">
    <property type="protein sequence ID" value="CAF3878245.1"/>
    <property type="molecule type" value="Genomic_DNA"/>
</dbReference>
<keyword evidence="6" id="KW-1185">Reference proteome</keyword>
<evidence type="ECO:0000313" key="6">
    <source>
        <dbReference type="Proteomes" id="UP000663829"/>
    </source>
</evidence>
<dbReference type="Proteomes" id="UP000663829">
    <property type="component" value="Unassembled WGS sequence"/>
</dbReference>
<dbReference type="EMBL" id="CAJNOK010010264">
    <property type="protein sequence ID" value="CAF1110757.1"/>
    <property type="molecule type" value="Genomic_DNA"/>
</dbReference>
<dbReference type="InterPro" id="IPR000608">
    <property type="entry name" value="UBC"/>
</dbReference>
<gene>
    <name evidence="2" type="ORF">GPM918_LOCUS2833</name>
    <name evidence="3" type="ORF">OVA965_LOCUS19751</name>
    <name evidence="4" type="ORF">SRO942_LOCUS2833</name>
    <name evidence="5" type="ORF">TMI583_LOCUS19902</name>
</gene>
<dbReference type="PANTHER" id="PTHR24067">
    <property type="entry name" value="UBIQUITIN-CONJUGATING ENZYME E2"/>
    <property type="match status" value="1"/>
</dbReference>
<proteinExistence type="predicted"/>
<organism evidence="2 6">
    <name type="scientific">Didymodactylos carnosus</name>
    <dbReference type="NCBI Taxonomy" id="1234261"/>
    <lineage>
        <taxon>Eukaryota</taxon>
        <taxon>Metazoa</taxon>
        <taxon>Spiralia</taxon>
        <taxon>Gnathifera</taxon>
        <taxon>Rotifera</taxon>
        <taxon>Eurotatoria</taxon>
        <taxon>Bdelloidea</taxon>
        <taxon>Philodinida</taxon>
        <taxon>Philodinidae</taxon>
        <taxon>Didymodactylos</taxon>
    </lineage>
</organism>
<dbReference type="Proteomes" id="UP000682733">
    <property type="component" value="Unassembled WGS sequence"/>
</dbReference>
<evidence type="ECO:0000313" key="5">
    <source>
        <dbReference type="EMBL" id="CAF3878245.1"/>
    </source>
</evidence>
<sequence length="343" mass="40431">MFFRPNCIIMHSRAYLLIKRDLLLLESYPINGIELEKTKSENCFDVTLNIRPNRHSLWSGCIFRVQLLFNATYNFQPPLIQFESFIPYHPNIDPITGRAKLSCIEKWNSHYTLISLLDELVNIFIVPNEHTVINSDAMRMLKHRPDDYHLIIEDCIQKSQLFQSTDDKRLNNTAMHSLDSTKDNNNVIAKKFHYRSHVTMTRPHSHQHKISFEDYYNTWKGIATSKSKINDENPLLTTMSLHPKLQAQHLALRPWELARQLDERALQFDRLKYGNLTDQKSKKLKQLKYKKQSYLTHESLNSLHQRPTTAKEQGNEYHINDNIDKKNKEVTELIEWTEGLSDE</sequence>
<name>A0A813RPE7_9BILA</name>
<dbReference type="EMBL" id="CAJOBC010000325">
    <property type="protein sequence ID" value="CAF3571817.1"/>
    <property type="molecule type" value="Genomic_DNA"/>
</dbReference>
<dbReference type="InterPro" id="IPR016135">
    <property type="entry name" value="UBQ-conjugating_enzyme/RWD"/>
</dbReference>
<dbReference type="SMART" id="SM00212">
    <property type="entry name" value="UBCc"/>
    <property type="match status" value="1"/>
</dbReference>
<dbReference type="PROSITE" id="PS50127">
    <property type="entry name" value="UBC_2"/>
    <property type="match status" value="1"/>
</dbReference>
<dbReference type="SUPFAM" id="SSF54495">
    <property type="entry name" value="UBC-like"/>
    <property type="match status" value="1"/>
</dbReference>
<accession>A0A813RPE7</accession>
<dbReference type="OrthoDB" id="9978460at2759"/>
<comment type="caution">
    <text evidence="2">The sequence shown here is derived from an EMBL/GenBank/DDBJ whole genome shotgun (WGS) entry which is preliminary data.</text>
</comment>
<dbReference type="Gene3D" id="3.10.110.10">
    <property type="entry name" value="Ubiquitin Conjugating Enzyme"/>
    <property type="match status" value="1"/>
</dbReference>